<feature type="transmembrane region" description="Helical" evidence="1">
    <location>
        <begin position="137"/>
        <end position="154"/>
    </location>
</feature>
<proteinExistence type="predicted"/>
<reference evidence="2 3" key="1">
    <citation type="submission" date="2016-06" db="EMBL/GenBank/DDBJ databases">
        <title>Adaptive Radiation by Waves of Gene Transfer Leads to Fine-Scale Resource Partitioning in Marine Microbes.</title>
        <authorList>
            <person name="Hehemann J.-H."/>
            <person name="Arevalo P."/>
            <person name="Datta M.S."/>
            <person name="Yu X."/>
            <person name="Corzett C."/>
            <person name="Henschel A."/>
            <person name="Preheim S.P."/>
            <person name="Timberlake S."/>
            <person name="Alm E.J."/>
            <person name="Polz M.F."/>
        </authorList>
    </citation>
    <scope>NUCLEOTIDE SEQUENCE [LARGE SCALE GENOMIC DNA]</scope>
    <source>
        <strain evidence="2 3">FF50</strain>
    </source>
</reference>
<dbReference type="RefSeq" id="WP_065209516.1">
    <property type="nucleotide sequence ID" value="NZ_CP016177.1"/>
</dbReference>
<accession>A0AAN0XT80</accession>
<feature type="transmembrane region" description="Helical" evidence="1">
    <location>
        <begin position="350"/>
        <end position="369"/>
    </location>
</feature>
<dbReference type="EMBL" id="CP016177">
    <property type="protein sequence ID" value="ANO32215.1"/>
    <property type="molecule type" value="Genomic_DNA"/>
</dbReference>
<evidence type="ECO:0000313" key="2">
    <source>
        <dbReference type="EMBL" id="ANO32215.1"/>
    </source>
</evidence>
<feature type="transmembrane region" description="Helical" evidence="1">
    <location>
        <begin position="85"/>
        <end position="103"/>
    </location>
</feature>
<protein>
    <submittedName>
        <fullName evidence="2">Uncharacterized protein</fullName>
    </submittedName>
</protein>
<keyword evidence="1" id="KW-0812">Transmembrane</keyword>
<feature type="transmembrane region" description="Helical" evidence="1">
    <location>
        <begin position="189"/>
        <end position="214"/>
    </location>
</feature>
<dbReference type="KEGG" id="vbr:A6E01_02870"/>
<keyword evidence="1" id="KW-0472">Membrane</keyword>
<feature type="transmembrane region" description="Helical" evidence="1">
    <location>
        <begin position="426"/>
        <end position="448"/>
    </location>
</feature>
<feature type="transmembrane region" description="Helical" evidence="1">
    <location>
        <begin position="12"/>
        <end position="32"/>
    </location>
</feature>
<organism evidence="2 3">
    <name type="scientific">Vibrio breoganii</name>
    <dbReference type="NCBI Taxonomy" id="553239"/>
    <lineage>
        <taxon>Bacteria</taxon>
        <taxon>Pseudomonadati</taxon>
        <taxon>Pseudomonadota</taxon>
        <taxon>Gammaproteobacteria</taxon>
        <taxon>Vibrionales</taxon>
        <taxon>Vibrionaceae</taxon>
        <taxon>Vibrio</taxon>
    </lineage>
</organism>
<name>A0AAN0XT80_9VIBR</name>
<dbReference type="Proteomes" id="UP000092018">
    <property type="component" value="Chromosome 1"/>
</dbReference>
<feature type="transmembrane region" description="Helical" evidence="1">
    <location>
        <begin position="292"/>
        <end position="312"/>
    </location>
</feature>
<evidence type="ECO:0000256" key="1">
    <source>
        <dbReference type="SAM" id="Phobius"/>
    </source>
</evidence>
<feature type="transmembrane region" description="Helical" evidence="1">
    <location>
        <begin position="110"/>
        <end position="131"/>
    </location>
</feature>
<feature type="transmembrane region" description="Helical" evidence="1">
    <location>
        <begin position="161"/>
        <end position="177"/>
    </location>
</feature>
<evidence type="ECO:0000313" key="3">
    <source>
        <dbReference type="Proteomes" id="UP000092018"/>
    </source>
</evidence>
<feature type="transmembrane region" description="Helical" evidence="1">
    <location>
        <begin position="226"/>
        <end position="247"/>
    </location>
</feature>
<feature type="transmembrane region" description="Helical" evidence="1">
    <location>
        <begin position="381"/>
        <end position="406"/>
    </location>
</feature>
<dbReference type="AlphaFoldDB" id="A0AAN0XT80"/>
<gene>
    <name evidence="2" type="ORF">A6E01_02870</name>
</gene>
<keyword evidence="1" id="KW-1133">Transmembrane helix</keyword>
<sequence>MLKDWVHENRKDLLFIVFCWFGISIVMFTQTWESISNLDLKDNDDYMRYVQFMDWIKNGNWYLEPISRFNPENGVLIHWSRVPDFLLAGITLALTPYLGLVLSSHVAISVVPLFYMLCFALAVFAFVDHYLGKEFRFIGMIFVLGSHAITKFFPGSIDHHNVQLIIVALFLAISPLNDSQVRSRVRFVIQSLLIALSMWIGLDNFLLFTIYIGVYSFYCLFIKHSWFNYFGCLCLGVSLFGTIFALLNRPLNEFCTPYYDSLSIPFIGCFVSGGILLLIISKLPIENKPNNIKMLVVIPIALFVFIPLIIIFPELVQGAYANYPTLLTEYWLGNVIEAQSMLSLIQSKGLISTSNFILFFIPSLCYPLFKNRTVQLDIIYIILLLYLLISFFWQIRTITTCFVISAPLQAYVLYNLSIKTKSTLMSVFSLIIGIPFVIIILITSLDILRGEKNDSEPETNENASSVYSIFNEYEISKSKILSGIETGTTILAKTNNSIVAAPYHRNIYGNTLSINTFLESDDKEIINSLIENKIEYILINKDNQLEYLYYSSDEDSLIKRLKSGTPPEWLELINDKSTQSYKLFRFKGNYE</sequence>
<feature type="transmembrane region" description="Helical" evidence="1">
    <location>
        <begin position="262"/>
        <end position="280"/>
    </location>
</feature>